<evidence type="ECO:0000256" key="1">
    <source>
        <dbReference type="ARBA" id="ARBA00008857"/>
    </source>
</evidence>
<dbReference type="PROSITE" id="PS51898">
    <property type="entry name" value="TYR_RECOMBINASE"/>
    <property type="match status" value="1"/>
</dbReference>
<keyword evidence="4" id="KW-0233">DNA recombination</keyword>
<dbReference type="GO" id="GO:0003677">
    <property type="term" value="F:DNA binding"/>
    <property type="evidence" value="ECO:0007669"/>
    <property type="project" value="UniProtKB-KW"/>
</dbReference>
<dbReference type="InterPro" id="IPR011010">
    <property type="entry name" value="DNA_brk_join_enz"/>
</dbReference>
<dbReference type="SUPFAM" id="SSF56349">
    <property type="entry name" value="DNA breaking-rejoining enzymes"/>
    <property type="match status" value="1"/>
</dbReference>
<sequence>MGFTNLKKRKKELLDFLKNNGYSDGRYEHVRATINWILNNNNPDWRSYDDVLVARVDAVSQSCVRDARSLVNTVYRFDVLGLMPAGNSQTALLVKPLDCFYRHIDSQYKNLVDSYKHIALAFGTPEKTIGSDVSVLSGFLNFIESRGIYCLSEVSESIILDYFLIGNKGTSYSESCQAQLKRCFKRLESSNVEIKRLLTILPSIKFKRKNKQYLSEDEMDAIKSVLDDPTSSLSYRDRSLGLLLVHTWLRRIDIVNLTFDDIDWDKETLSILTSKTDVPTRQKLSVKVLNALWDYIENERPKSDEKFIFLTHYPPHCHINPYVLNNVFNLIFDLAKIRQKDNDTRGCHLSRHYGASMALSKGVPRYIISNAVAHSSPKSLDSYLHADLVHLKGCALSIENFPIISEVYHG</sequence>
<organism evidence="6 7">
    <name type="scientific">Succinivibrio dextrinosolvens</name>
    <dbReference type="NCBI Taxonomy" id="83771"/>
    <lineage>
        <taxon>Bacteria</taxon>
        <taxon>Pseudomonadati</taxon>
        <taxon>Pseudomonadota</taxon>
        <taxon>Gammaproteobacteria</taxon>
        <taxon>Aeromonadales</taxon>
        <taxon>Succinivibrionaceae</taxon>
        <taxon>Succinivibrio</taxon>
    </lineage>
</organism>
<evidence type="ECO:0000259" key="5">
    <source>
        <dbReference type="PROSITE" id="PS51898"/>
    </source>
</evidence>
<name>A0A662ZA89_9GAMM</name>
<keyword evidence="2" id="KW-0229">DNA integration</keyword>
<dbReference type="PANTHER" id="PTHR30349">
    <property type="entry name" value="PHAGE INTEGRASE-RELATED"/>
    <property type="match status" value="1"/>
</dbReference>
<dbReference type="RefSeq" id="WP_074838567.1">
    <property type="nucleotide sequence ID" value="NZ_CP047056.1"/>
</dbReference>
<dbReference type="InterPro" id="IPR013762">
    <property type="entry name" value="Integrase-like_cat_sf"/>
</dbReference>
<accession>A0A662ZA89</accession>
<dbReference type="AlphaFoldDB" id="A0A662ZA89"/>
<evidence type="ECO:0000313" key="7">
    <source>
        <dbReference type="Proteomes" id="UP000243374"/>
    </source>
</evidence>
<reference evidence="6 7" key="1">
    <citation type="submission" date="2016-10" db="EMBL/GenBank/DDBJ databases">
        <authorList>
            <person name="Varghese N."/>
            <person name="Submissions S."/>
        </authorList>
    </citation>
    <scope>NUCLEOTIDE SEQUENCE [LARGE SCALE GENOMIC DNA]</scope>
    <source>
        <strain evidence="6 7">22B</strain>
    </source>
</reference>
<dbReference type="Gene3D" id="1.10.443.10">
    <property type="entry name" value="Intergrase catalytic core"/>
    <property type="match status" value="1"/>
</dbReference>
<evidence type="ECO:0000313" key="6">
    <source>
        <dbReference type="EMBL" id="SFJ81026.1"/>
    </source>
</evidence>
<dbReference type="EMBL" id="FOSF01000003">
    <property type="protein sequence ID" value="SFJ81026.1"/>
    <property type="molecule type" value="Genomic_DNA"/>
</dbReference>
<dbReference type="InterPro" id="IPR050090">
    <property type="entry name" value="Tyrosine_recombinase_XerCD"/>
</dbReference>
<dbReference type="OrthoDB" id="5429152at2"/>
<evidence type="ECO:0000256" key="4">
    <source>
        <dbReference type="ARBA" id="ARBA00023172"/>
    </source>
</evidence>
<gene>
    <name evidence="6" type="ORF">SAMN04487865_10035</name>
</gene>
<feature type="domain" description="Tyr recombinase" evidence="5">
    <location>
        <begin position="209"/>
        <end position="396"/>
    </location>
</feature>
<proteinExistence type="inferred from homology"/>
<dbReference type="GO" id="GO:0006310">
    <property type="term" value="P:DNA recombination"/>
    <property type="evidence" value="ECO:0007669"/>
    <property type="project" value="UniProtKB-KW"/>
</dbReference>
<dbReference type="Pfam" id="PF00589">
    <property type="entry name" value="Phage_integrase"/>
    <property type="match status" value="1"/>
</dbReference>
<dbReference type="Proteomes" id="UP000243374">
    <property type="component" value="Unassembled WGS sequence"/>
</dbReference>
<dbReference type="GO" id="GO:0015074">
    <property type="term" value="P:DNA integration"/>
    <property type="evidence" value="ECO:0007669"/>
    <property type="project" value="UniProtKB-KW"/>
</dbReference>
<dbReference type="InterPro" id="IPR002104">
    <property type="entry name" value="Integrase_catalytic"/>
</dbReference>
<keyword evidence="7" id="KW-1185">Reference proteome</keyword>
<evidence type="ECO:0000256" key="3">
    <source>
        <dbReference type="ARBA" id="ARBA00023125"/>
    </source>
</evidence>
<comment type="similarity">
    <text evidence="1">Belongs to the 'phage' integrase family.</text>
</comment>
<dbReference type="PANTHER" id="PTHR30349:SF41">
    <property type="entry name" value="INTEGRASE_RECOMBINASE PROTEIN MJ0367-RELATED"/>
    <property type="match status" value="1"/>
</dbReference>
<evidence type="ECO:0000256" key="2">
    <source>
        <dbReference type="ARBA" id="ARBA00022908"/>
    </source>
</evidence>
<protein>
    <submittedName>
        <fullName evidence="6">Site-specific recombinase XerD</fullName>
    </submittedName>
</protein>
<keyword evidence="3" id="KW-0238">DNA-binding</keyword>